<proteinExistence type="predicted"/>
<name>A0A0Q3ENB2_BRADI</name>
<keyword evidence="1" id="KW-0472">Membrane</keyword>
<organism evidence="2">
    <name type="scientific">Brachypodium distachyon</name>
    <name type="common">Purple false brome</name>
    <name type="synonym">Trachynia distachya</name>
    <dbReference type="NCBI Taxonomy" id="15368"/>
    <lineage>
        <taxon>Eukaryota</taxon>
        <taxon>Viridiplantae</taxon>
        <taxon>Streptophyta</taxon>
        <taxon>Embryophyta</taxon>
        <taxon>Tracheophyta</taxon>
        <taxon>Spermatophyta</taxon>
        <taxon>Magnoliopsida</taxon>
        <taxon>Liliopsida</taxon>
        <taxon>Poales</taxon>
        <taxon>Poaceae</taxon>
        <taxon>BOP clade</taxon>
        <taxon>Pooideae</taxon>
        <taxon>Stipodae</taxon>
        <taxon>Brachypodieae</taxon>
        <taxon>Brachypodium</taxon>
    </lineage>
</organism>
<dbReference type="Gramene" id="PNT63948">
    <property type="protein sequence ID" value="PNT63948"/>
    <property type="gene ID" value="BRADI_4g22585v3"/>
</dbReference>
<accession>A0A0Q3ENB2</accession>
<reference evidence="2 3" key="1">
    <citation type="journal article" date="2010" name="Nature">
        <title>Genome sequencing and analysis of the model grass Brachypodium distachyon.</title>
        <authorList>
            <consortium name="International Brachypodium Initiative"/>
        </authorList>
    </citation>
    <scope>NUCLEOTIDE SEQUENCE [LARGE SCALE GENOMIC DNA]</scope>
    <source>
        <strain evidence="2 3">Bd21</strain>
    </source>
</reference>
<dbReference type="EMBL" id="CM000883">
    <property type="protein sequence ID" value="KQJ88982.1"/>
    <property type="molecule type" value="Genomic_DNA"/>
</dbReference>
<dbReference type="EnsemblPlants" id="KQJ88982">
    <property type="protein sequence ID" value="KQJ88982"/>
    <property type="gene ID" value="BRADI_4g22585v3"/>
</dbReference>
<reference evidence="2" key="2">
    <citation type="submission" date="2017-06" db="EMBL/GenBank/DDBJ databases">
        <title>WGS assembly of Brachypodium distachyon.</title>
        <authorList>
            <consortium name="The International Brachypodium Initiative"/>
            <person name="Lucas S."/>
            <person name="Harmon-Smith M."/>
            <person name="Lail K."/>
            <person name="Tice H."/>
            <person name="Grimwood J."/>
            <person name="Bruce D."/>
            <person name="Barry K."/>
            <person name="Shu S."/>
            <person name="Lindquist E."/>
            <person name="Wang M."/>
            <person name="Pitluck S."/>
            <person name="Vogel J.P."/>
            <person name="Garvin D.F."/>
            <person name="Mockler T.C."/>
            <person name="Schmutz J."/>
            <person name="Rokhsar D."/>
            <person name="Bevan M.W."/>
        </authorList>
    </citation>
    <scope>NUCLEOTIDE SEQUENCE</scope>
    <source>
        <strain evidence="2">Bd21</strain>
    </source>
</reference>
<keyword evidence="1" id="KW-1133">Transmembrane helix</keyword>
<evidence type="ECO:0000313" key="3">
    <source>
        <dbReference type="EnsemblPlants" id="KQJ88982"/>
    </source>
</evidence>
<dbReference type="Proteomes" id="UP000008810">
    <property type="component" value="Chromosome 4"/>
</dbReference>
<reference evidence="3" key="3">
    <citation type="submission" date="2018-08" db="UniProtKB">
        <authorList>
            <consortium name="EnsemblPlants"/>
        </authorList>
    </citation>
    <scope>IDENTIFICATION</scope>
    <source>
        <strain evidence="3">cv. Bd21</strain>
    </source>
</reference>
<gene>
    <name evidence="2" type="ORF">BRADI_4g22585v3</name>
</gene>
<dbReference type="EMBL" id="CM000883">
    <property type="protein sequence ID" value="PNT63948.1"/>
    <property type="molecule type" value="Genomic_DNA"/>
</dbReference>
<protein>
    <submittedName>
        <fullName evidence="2 3">Uncharacterized protein</fullName>
    </submittedName>
</protein>
<keyword evidence="4" id="KW-1185">Reference proteome</keyword>
<feature type="transmembrane region" description="Helical" evidence="1">
    <location>
        <begin position="90"/>
        <end position="109"/>
    </location>
</feature>
<dbReference type="InParanoid" id="A0A0Q3ENB2"/>
<evidence type="ECO:0000313" key="4">
    <source>
        <dbReference type="Proteomes" id="UP000008810"/>
    </source>
</evidence>
<dbReference type="EnsemblPlants" id="PNT63948">
    <property type="protein sequence ID" value="PNT63948"/>
    <property type="gene ID" value="BRADI_4g22585v3"/>
</dbReference>
<evidence type="ECO:0000256" key="1">
    <source>
        <dbReference type="SAM" id="Phobius"/>
    </source>
</evidence>
<keyword evidence="1" id="KW-0812">Transmembrane</keyword>
<dbReference type="Gramene" id="KQJ88982">
    <property type="protein sequence ID" value="KQJ88982"/>
    <property type="gene ID" value="BRADI_4g22585v3"/>
</dbReference>
<evidence type="ECO:0000313" key="2">
    <source>
        <dbReference type="EMBL" id="KQJ88982.1"/>
    </source>
</evidence>
<sequence>MLATDHSAGTESKLDVLAHLEPEEEDEAARLRARAVQPDGRVVDLLHDALDNLQAKIYGNGKATRARELVLSRGAVTASQQATYFCISNFLILLPSVWLVSLECILILLSSTSRVARHLFDEMTGASCVRKLDQLLQFRSVECVCVIRCL</sequence>
<dbReference type="AlphaFoldDB" id="A0A0Q3ENB2"/>